<feature type="region of interest" description="Disordered" evidence="1">
    <location>
        <begin position="28"/>
        <end position="99"/>
    </location>
</feature>
<dbReference type="AlphaFoldDB" id="A0AAW0U030"/>
<dbReference type="PANTHER" id="PTHR21505:SF8">
    <property type="entry name" value="DPT-YFP REPRESSOR BY OVEREXPRESSION, ISOFORM D-RELATED"/>
    <property type="match status" value="1"/>
</dbReference>
<proteinExistence type="predicted"/>
<keyword evidence="3" id="KW-1185">Reference proteome</keyword>
<dbReference type="PANTHER" id="PTHR21505">
    <property type="entry name" value="MADF DOMAIN-CONTAINING PROTEIN-RELATED"/>
    <property type="match status" value="1"/>
</dbReference>
<feature type="compositionally biased region" description="Polar residues" evidence="1">
    <location>
        <begin position="71"/>
        <end position="85"/>
    </location>
</feature>
<protein>
    <submittedName>
        <fullName evidence="2">Uncharacterized protein</fullName>
    </submittedName>
</protein>
<organism evidence="2 3">
    <name type="scientific">Scylla paramamosain</name>
    <name type="common">Mud crab</name>
    <dbReference type="NCBI Taxonomy" id="85552"/>
    <lineage>
        <taxon>Eukaryota</taxon>
        <taxon>Metazoa</taxon>
        <taxon>Ecdysozoa</taxon>
        <taxon>Arthropoda</taxon>
        <taxon>Crustacea</taxon>
        <taxon>Multicrustacea</taxon>
        <taxon>Malacostraca</taxon>
        <taxon>Eumalacostraca</taxon>
        <taxon>Eucarida</taxon>
        <taxon>Decapoda</taxon>
        <taxon>Pleocyemata</taxon>
        <taxon>Brachyura</taxon>
        <taxon>Eubrachyura</taxon>
        <taxon>Portunoidea</taxon>
        <taxon>Portunidae</taxon>
        <taxon>Portuninae</taxon>
        <taxon>Scylla</taxon>
    </lineage>
</organism>
<dbReference type="Proteomes" id="UP001487740">
    <property type="component" value="Unassembled WGS sequence"/>
</dbReference>
<dbReference type="EMBL" id="JARAKH010000021">
    <property type="protein sequence ID" value="KAK8393310.1"/>
    <property type="molecule type" value="Genomic_DNA"/>
</dbReference>
<sequence>MKSGAGSEEVYKPSLWYYDLLHFLYDQDSARSARSTMDDEDKRKENEDGFESQDVQQQDDPGETPHPSPALSESDSNEPGTSRTPTPKPIAPRPKRKQQLTLTDELIQLTGQHLKSLRPDDEFEAYGKYIAHKLRSLKEGLVVATSSYGGLCASVPPHQWTNVWIIMLSFLPAFIRCCIPHTHTIALLISTRSLQL</sequence>
<name>A0AAW0U030_SCYPA</name>
<comment type="caution">
    <text evidence="2">The sequence shown here is derived from an EMBL/GenBank/DDBJ whole genome shotgun (WGS) entry which is preliminary data.</text>
</comment>
<evidence type="ECO:0000313" key="2">
    <source>
        <dbReference type="EMBL" id="KAK8393310.1"/>
    </source>
</evidence>
<gene>
    <name evidence="2" type="ORF">O3P69_013379</name>
</gene>
<accession>A0AAW0U030</accession>
<reference evidence="2 3" key="1">
    <citation type="submission" date="2023-03" db="EMBL/GenBank/DDBJ databases">
        <title>High-quality genome of Scylla paramamosain provides insights in environmental adaptation.</title>
        <authorList>
            <person name="Zhang L."/>
        </authorList>
    </citation>
    <scope>NUCLEOTIDE SEQUENCE [LARGE SCALE GENOMIC DNA]</scope>
    <source>
        <strain evidence="2">LZ_2023a</strain>
        <tissue evidence="2">Muscle</tissue>
    </source>
</reference>
<evidence type="ECO:0000313" key="3">
    <source>
        <dbReference type="Proteomes" id="UP001487740"/>
    </source>
</evidence>
<evidence type="ECO:0000256" key="1">
    <source>
        <dbReference type="SAM" id="MobiDB-lite"/>
    </source>
</evidence>
<feature type="compositionally biased region" description="Basic and acidic residues" evidence="1">
    <location>
        <begin position="28"/>
        <end position="47"/>
    </location>
</feature>